<dbReference type="AlphaFoldDB" id="A0A5N5HUU6"/>
<accession>A0A5N5HUU6</accession>
<comment type="caution">
    <text evidence="2">The sequence shown here is derived from an EMBL/GenBank/DDBJ whole genome shotgun (WGS) entry which is preliminary data.</text>
</comment>
<dbReference type="OrthoDB" id="1708998at2759"/>
<proteinExistence type="predicted"/>
<evidence type="ECO:0000313" key="3">
    <source>
        <dbReference type="Proteomes" id="UP000327157"/>
    </source>
</evidence>
<gene>
    <name evidence="2" type="ORF">D8674_008827</name>
</gene>
<protein>
    <submittedName>
        <fullName evidence="2">Uncharacterized protein</fullName>
    </submittedName>
</protein>
<reference evidence="2 3" key="3">
    <citation type="submission" date="2019-11" db="EMBL/GenBank/DDBJ databases">
        <title>A de novo genome assembly of a pear dwarfing rootstock.</title>
        <authorList>
            <person name="Wang F."/>
            <person name="Wang J."/>
            <person name="Li S."/>
            <person name="Zhang Y."/>
            <person name="Fang M."/>
            <person name="Ma L."/>
            <person name="Zhao Y."/>
            <person name="Jiang S."/>
        </authorList>
    </citation>
    <scope>NUCLEOTIDE SEQUENCE [LARGE SCALE GENOMIC DNA]</scope>
    <source>
        <strain evidence="2">S2</strain>
        <tissue evidence="2">Leaf</tissue>
    </source>
</reference>
<dbReference type="Proteomes" id="UP000327157">
    <property type="component" value="Chromosome 12"/>
</dbReference>
<reference evidence="2 3" key="1">
    <citation type="submission" date="2019-09" db="EMBL/GenBank/DDBJ databases">
        <authorList>
            <person name="Ou C."/>
        </authorList>
    </citation>
    <scope>NUCLEOTIDE SEQUENCE [LARGE SCALE GENOMIC DNA]</scope>
    <source>
        <strain evidence="2">S2</strain>
        <tissue evidence="2">Leaf</tissue>
    </source>
</reference>
<name>A0A5N5HUU6_9ROSA</name>
<keyword evidence="3" id="KW-1185">Reference proteome</keyword>
<evidence type="ECO:0000256" key="1">
    <source>
        <dbReference type="SAM" id="MobiDB-lite"/>
    </source>
</evidence>
<evidence type="ECO:0000313" key="2">
    <source>
        <dbReference type="EMBL" id="KAB2631308.1"/>
    </source>
</evidence>
<feature type="region of interest" description="Disordered" evidence="1">
    <location>
        <begin position="125"/>
        <end position="153"/>
    </location>
</feature>
<organism evidence="2 3">
    <name type="scientific">Pyrus ussuriensis x Pyrus communis</name>
    <dbReference type="NCBI Taxonomy" id="2448454"/>
    <lineage>
        <taxon>Eukaryota</taxon>
        <taxon>Viridiplantae</taxon>
        <taxon>Streptophyta</taxon>
        <taxon>Embryophyta</taxon>
        <taxon>Tracheophyta</taxon>
        <taxon>Spermatophyta</taxon>
        <taxon>Magnoliopsida</taxon>
        <taxon>eudicotyledons</taxon>
        <taxon>Gunneridae</taxon>
        <taxon>Pentapetalae</taxon>
        <taxon>rosids</taxon>
        <taxon>fabids</taxon>
        <taxon>Rosales</taxon>
        <taxon>Rosaceae</taxon>
        <taxon>Amygdaloideae</taxon>
        <taxon>Maleae</taxon>
        <taxon>Pyrus</taxon>
    </lineage>
</organism>
<reference evidence="3" key="2">
    <citation type="submission" date="2019-10" db="EMBL/GenBank/DDBJ databases">
        <title>A de novo genome assembly of a pear dwarfing rootstock.</title>
        <authorList>
            <person name="Wang F."/>
            <person name="Wang J."/>
            <person name="Li S."/>
            <person name="Zhang Y."/>
            <person name="Fang M."/>
            <person name="Ma L."/>
            <person name="Zhao Y."/>
            <person name="Jiang S."/>
        </authorList>
    </citation>
    <scope>NUCLEOTIDE SEQUENCE [LARGE SCALE GENOMIC DNA]</scope>
</reference>
<sequence>MSRGHNQVVPVEVRSKVHAQLSTNYNFNDINDDMLVALEEGCLKEFEDWKDNWVWLCSHFQELHYVKKAKANKSNLEKKTLLHHSCSKPFSYKIEIDVFSAFMFDPGMSWPSPFIQSGIRLPDLRPPSTSEPLQPEHAPNLETFQPPPNDDPVDYAALFS</sequence>
<dbReference type="EMBL" id="SMOL01000143">
    <property type="protein sequence ID" value="KAB2631308.1"/>
    <property type="molecule type" value="Genomic_DNA"/>
</dbReference>